<organism evidence="2">
    <name type="scientific">Hanusia phi</name>
    <dbReference type="NCBI Taxonomy" id="3032"/>
    <lineage>
        <taxon>Eukaryota</taxon>
        <taxon>Cryptophyceae</taxon>
        <taxon>Pyrenomonadales</taxon>
        <taxon>Geminigeraceae</taxon>
        <taxon>Hanusia</taxon>
    </lineage>
</organism>
<proteinExistence type="predicted"/>
<dbReference type="PANTHER" id="PTHR47908:SF2">
    <property type="entry name" value="TETRATRICOPEPTIDE REPEAT (TPR)-LIKE SUPERFAMILY PROTEIN"/>
    <property type="match status" value="1"/>
</dbReference>
<name>A0A7S0NDT0_9CRYP</name>
<dbReference type="SUPFAM" id="SSF48452">
    <property type="entry name" value="TPR-like"/>
    <property type="match status" value="1"/>
</dbReference>
<dbReference type="SMART" id="SM00028">
    <property type="entry name" value="TPR"/>
    <property type="match status" value="2"/>
</dbReference>
<dbReference type="EMBL" id="HBEO01034337">
    <property type="protein sequence ID" value="CAD8507638.1"/>
    <property type="molecule type" value="Transcribed_RNA"/>
</dbReference>
<accession>A0A7S0NDT0</accession>
<evidence type="ECO:0000313" key="2">
    <source>
        <dbReference type="EMBL" id="CAD8507638.1"/>
    </source>
</evidence>
<dbReference type="InterPro" id="IPR011990">
    <property type="entry name" value="TPR-like_helical_dom_sf"/>
</dbReference>
<keyword evidence="1" id="KW-0802">TPR repeat</keyword>
<sequence>MSLSTYSAQPVSFVSSGLFVPSAFGAPKWVAGASHSGKHVCFKGLHMQHQSQQLQTGKTRRNCLLGGLGLFVTLFNMRAMAAVDDARVQYRKGIQDFVNGRVQQSVEAFDKAIELEPSYADILWQRGLSLYYCDRFEAAAKQFERDIRLNPRDTEEAIWRLISQARTGLGFSEAQKQIFPVEGETREYMRLIYDVCRGSVPLQVLEEKASSTAERATPNPGILQLFPQNQGGYDRNQFYYNLYAGLIAEAQGRAAAAQMFLERAVNSPYSKEGDYMWFVASVHCKLRGWNT</sequence>
<dbReference type="PROSITE" id="PS50005">
    <property type="entry name" value="TPR"/>
    <property type="match status" value="2"/>
</dbReference>
<feature type="repeat" description="TPR" evidence="1">
    <location>
        <begin position="120"/>
        <end position="153"/>
    </location>
</feature>
<reference evidence="2" key="1">
    <citation type="submission" date="2021-01" db="EMBL/GenBank/DDBJ databases">
        <authorList>
            <person name="Corre E."/>
            <person name="Pelletier E."/>
            <person name="Niang G."/>
            <person name="Scheremetjew M."/>
            <person name="Finn R."/>
            <person name="Kale V."/>
            <person name="Holt S."/>
            <person name="Cochrane G."/>
            <person name="Meng A."/>
            <person name="Brown T."/>
            <person name="Cohen L."/>
        </authorList>
    </citation>
    <scope>NUCLEOTIDE SEQUENCE</scope>
    <source>
        <strain evidence="2">CCMP325</strain>
    </source>
</reference>
<dbReference type="PANTHER" id="PTHR47908">
    <property type="match status" value="1"/>
</dbReference>
<evidence type="ECO:0000256" key="1">
    <source>
        <dbReference type="PROSITE-ProRule" id="PRU00339"/>
    </source>
</evidence>
<dbReference type="AlphaFoldDB" id="A0A7S0NDT0"/>
<protein>
    <submittedName>
        <fullName evidence="2">Uncharacterized protein</fullName>
    </submittedName>
</protein>
<dbReference type="InterPro" id="IPR019734">
    <property type="entry name" value="TPR_rpt"/>
</dbReference>
<dbReference type="GO" id="GO:0009507">
    <property type="term" value="C:chloroplast"/>
    <property type="evidence" value="ECO:0007669"/>
    <property type="project" value="TreeGrafter"/>
</dbReference>
<dbReference type="Gene3D" id="1.25.40.10">
    <property type="entry name" value="Tetratricopeptide repeat domain"/>
    <property type="match status" value="1"/>
</dbReference>
<gene>
    <name evidence="2" type="ORF">HPHI1048_LOCUS23236</name>
</gene>
<feature type="repeat" description="TPR" evidence="1">
    <location>
        <begin position="86"/>
        <end position="119"/>
    </location>
</feature>